<dbReference type="STRING" id="162209.IJ22_26460"/>
<dbReference type="PANTHER" id="PTHR11516">
    <property type="entry name" value="PYRUVATE DEHYDROGENASE E1 COMPONENT, ALPHA SUBUNIT BACTERIAL AND ORGANELLAR"/>
    <property type="match status" value="1"/>
</dbReference>
<feature type="domain" description="Dehydrogenase E1 component" evidence="4">
    <location>
        <begin position="45"/>
        <end position="341"/>
    </location>
</feature>
<evidence type="ECO:0000313" key="5">
    <source>
        <dbReference type="EMBL" id="ALS23019.1"/>
    </source>
</evidence>
<evidence type="ECO:0000256" key="2">
    <source>
        <dbReference type="ARBA" id="ARBA00023002"/>
    </source>
</evidence>
<accession>A0A0U2IMN2</accession>
<proteinExistence type="predicted"/>
<evidence type="ECO:0000256" key="1">
    <source>
        <dbReference type="ARBA" id="ARBA00001964"/>
    </source>
</evidence>
<dbReference type="KEGG" id="pnp:IJ22_26460"/>
<dbReference type="Pfam" id="PF00676">
    <property type="entry name" value="E1_dh"/>
    <property type="match status" value="1"/>
</dbReference>
<evidence type="ECO:0000259" key="4">
    <source>
        <dbReference type="Pfam" id="PF00676"/>
    </source>
</evidence>
<organism evidence="5 6">
    <name type="scientific">Paenibacillus naphthalenovorans</name>
    <dbReference type="NCBI Taxonomy" id="162209"/>
    <lineage>
        <taxon>Bacteria</taxon>
        <taxon>Bacillati</taxon>
        <taxon>Bacillota</taxon>
        <taxon>Bacilli</taxon>
        <taxon>Bacillales</taxon>
        <taxon>Paenibacillaceae</taxon>
        <taxon>Paenibacillus</taxon>
    </lineage>
</organism>
<keyword evidence="6" id="KW-1185">Reference proteome</keyword>
<dbReference type="FunFam" id="3.40.50.970:FF:000013">
    <property type="entry name" value="Pyruvate dehydrogenase E1 component subunit alpha"/>
    <property type="match status" value="1"/>
</dbReference>
<dbReference type="Gene3D" id="3.40.50.970">
    <property type="match status" value="1"/>
</dbReference>
<dbReference type="GO" id="GO:0006086">
    <property type="term" value="P:pyruvate decarboxylation to acetyl-CoA"/>
    <property type="evidence" value="ECO:0007669"/>
    <property type="project" value="TreeGrafter"/>
</dbReference>
<dbReference type="EMBL" id="CP013652">
    <property type="protein sequence ID" value="ALS23019.1"/>
    <property type="molecule type" value="Genomic_DNA"/>
</dbReference>
<dbReference type="AlphaFoldDB" id="A0A0U2IMN2"/>
<sequence>MPLPLIHKLQAMSFQIQEEVERMVDVVQDKKITLSREKAGWIFQKMLEIRKFEDKVHELFAQGKLPGFVHLYAGEEAVAVGVCAHLDDKDSITSTHRGHGHCIAKGCDLDGMMAELFGKATGLCKGKGGSMHIADFNKGMLGANGIVGGGYPLACGSALTAKYKKTNAVSVCFFGDGANNQGTFHEGINLASIWKLPVVFIAENNGYGEATPFHMASSCKTIAERAIAYNIPGIRVDGKDVLAVYQAAEEAIQRARRGEGPTLIECVTYRNYGHFEGDAQKYKKEEEKKEHLNEKDAIQQFRAYLLNQQLFTEADLAEIETSIDQAVEAAIEYSEQSPFPDESELLTDVYVSY</sequence>
<keyword evidence="5" id="KW-0670">Pyruvate</keyword>
<reference evidence="5 6" key="2">
    <citation type="journal article" date="2016" name="Genome Announc.">
        <title>Complete Genome Sequences of Two Interactive Moderate Thermophiles, Paenibacillus napthalenovorans 32O-Y and Paenibacillus sp. 32O-W.</title>
        <authorList>
            <person name="Butler R.R.III."/>
            <person name="Wang J."/>
            <person name="Stark B.C."/>
            <person name="Pombert J.F."/>
        </authorList>
    </citation>
    <scope>NUCLEOTIDE SEQUENCE [LARGE SCALE GENOMIC DNA]</scope>
    <source>
        <strain evidence="5 6">32O-Y</strain>
    </source>
</reference>
<dbReference type="InterPro" id="IPR029061">
    <property type="entry name" value="THDP-binding"/>
</dbReference>
<evidence type="ECO:0000256" key="3">
    <source>
        <dbReference type="ARBA" id="ARBA00023052"/>
    </source>
</evidence>
<dbReference type="SUPFAM" id="SSF52518">
    <property type="entry name" value="Thiamin diphosphate-binding fold (THDP-binding)"/>
    <property type="match status" value="1"/>
</dbReference>
<name>A0A0U2IMN2_9BACL</name>
<keyword evidence="2" id="KW-0560">Oxidoreductase</keyword>
<dbReference type="GO" id="GO:0004739">
    <property type="term" value="F:pyruvate dehydrogenase (acetyl-transferring) activity"/>
    <property type="evidence" value="ECO:0007669"/>
    <property type="project" value="TreeGrafter"/>
</dbReference>
<dbReference type="PANTHER" id="PTHR11516:SF60">
    <property type="entry name" value="PYRUVATE DEHYDROGENASE E1 COMPONENT SUBUNIT ALPHA"/>
    <property type="match status" value="1"/>
</dbReference>
<dbReference type="CDD" id="cd02000">
    <property type="entry name" value="TPP_E1_PDC_ADC_BCADC"/>
    <property type="match status" value="1"/>
</dbReference>
<dbReference type="InterPro" id="IPR001017">
    <property type="entry name" value="DH_E1"/>
</dbReference>
<protein>
    <submittedName>
        <fullName evidence="5">Pyruvate dehydrogenase</fullName>
    </submittedName>
</protein>
<gene>
    <name evidence="5" type="ORF">IJ22_26460</name>
</gene>
<dbReference type="PATRIC" id="fig|162209.4.peg.2817"/>
<keyword evidence="3" id="KW-0786">Thiamine pyrophosphate</keyword>
<dbReference type="Proteomes" id="UP000061660">
    <property type="component" value="Chromosome"/>
</dbReference>
<dbReference type="InterPro" id="IPR050642">
    <property type="entry name" value="PDH_E1_Alpha_Subunit"/>
</dbReference>
<evidence type="ECO:0000313" key="6">
    <source>
        <dbReference type="Proteomes" id="UP000061660"/>
    </source>
</evidence>
<reference evidence="6" key="1">
    <citation type="submission" date="2015-12" db="EMBL/GenBank/DDBJ databases">
        <title>Complete genome sequences of two moderately thermophilic Paenibacillus species.</title>
        <authorList>
            <person name="Butler R.III."/>
            <person name="Wang J."/>
            <person name="Stark B.C."/>
            <person name="Pombert J.-F."/>
        </authorList>
    </citation>
    <scope>NUCLEOTIDE SEQUENCE [LARGE SCALE GENOMIC DNA]</scope>
    <source>
        <strain evidence="6">32O-Y</strain>
    </source>
</reference>
<comment type="cofactor">
    <cofactor evidence="1">
        <name>thiamine diphosphate</name>
        <dbReference type="ChEBI" id="CHEBI:58937"/>
    </cofactor>
</comment>